<dbReference type="Gene3D" id="1.20.1270.10">
    <property type="match status" value="1"/>
</dbReference>
<keyword evidence="5" id="KW-0067">ATP-binding</keyword>
<evidence type="ECO:0000256" key="8">
    <source>
        <dbReference type="SAM" id="SignalP"/>
    </source>
</evidence>
<evidence type="ECO:0000256" key="1">
    <source>
        <dbReference type="ARBA" id="ARBA00004319"/>
    </source>
</evidence>
<evidence type="ECO:0000256" key="4">
    <source>
        <dbReference type="ARBA" id="ARBA00022824"/>
    </source>
</evidence>
<dbReference type="PRINTS" id="PR00301">
    <property type="entry name" value="HEATSHOCK70"/>
</dbReference>
<accession>A0A9P6VY26</accession>
<evidence type="ECO:0000256" key="7">
    <source>
        <dbReference type="SAM" id="MobiDB-lite"/>
    </source>
</evidence>
<dbReference type="AlphaFoldDB" id="A0A9P6VY26"/>
<keyword evidence="6" id="KW-0143">Chaperone</keyword>
<dbReference type="GO" id="GO:0005788">
    <property type="term" value="C:endoplasmic reticulum lumen"/>
    <property type="evidence" value="ECO:0007669"/>
    <property type="project" value="UniProtKB-SubCell"/>
</dbReference>
<evidence type="ECO:0000313" key="10">
    <source>
        <dbReference type="Proteomes" id="UP000777482"/>
    </source>
</evidence>
<dbReference type="Proteomes" id="UP000777482">
    <property type="component" value="Unassembled WGS sequence"/>
</dbReference>
<dbReference type="PROSITE" id="PS00329">
    <property type="entry name" value="HSP70_2"/>
    <property type="match status" value="1"/>
</dbReference>
<sequence>MRTRSRRAAPTFAMLSSLVLALVMTLALSWTPTVNAASMLAIDYGTDSFKASLVKPGVPFDVLLTREGKRKAPAVVTYRGEERFVGSDAQTLATRYPQDTIASVKLLVGQSPSNPQSQLHSSLFSNVFATTARSSPAIRTSKETVPVEEALAYQLVLAKELAEEQAKESVRDVVITVPGWWAEAERKAMLDAAEIAGLRLVGLINDGAAVAVNYAMARTFPPEPSHHLIYDLGSGSLSVTLVSLRSAMLPDPLSLAETPQLKNATSIVVHGYGYDLQVGGYVFDRAVRDLLIEAFEATTGKQLEAGRKVTEDKRAMAKLLREATRVKQILSANTAASARCPLVQIEGLIDDLDFRTEITRQQLEDRTASLVPHLTDPIQTALDSAKLSLSDIESVIFVGGSSRVPVVQRAIAAKVGEEKIAKNVNADEAAVLGAALYGAGITRGFRTKDIRVQDLTPFGIDMAYEAEKSSPGALRFSACTFPPRADLSDLMVSLSSLDAESRVITTHLFPPMAKTGAKKTLTFRKTKDFAVDFSYRPSTLPDAPTGALFSTHFQGISSATANLTSEQLANATVKVNVDLDASGLLKVGKAVLVLREEDEDEAKGKDGVTDKIKNLFNRFGGSKNATADKPQPTGEANADAEGEEGAAEKERLTEEEKVALEELRRQAELPPAKIKLSVETTFASGSMGLDEKAEIKKRLRDAKTALTRKLAREEARNVLEAYVYRVRDLVEGGSRESAAFLAASVESERKAVRELQQKTAEWLFDEGESAETKELKEKKRELEKLVQHILSRSTEALERPVAIDKLRSTLSRASSFATSARENATALAASDPDAPQRFTSEELASLDKVVQDAQAWLDESEQKQAKVKAHEDPVLRVAQVERKTLDVEKELGKLEKKKAPRRRSKANNKSASASAKEAESTASGKEHVKDEL</sequence>
<organism evidence="9 10">
    <name type="scientific">Rhodotorula mucilaginosa</name>
    <name type="common">Yeast</name>
    <name type="synonym">Rhodotorula rubra</name>
    <dbReference type="NCBI Taxonomy" id="5537"/>
    <lineage>
        <taxon>Eukaryota</taxon>
        <taxon>Fungi</taxon>
        <taxon>Dikarya</taxon>
        <taxon>Basidiomycota</taxon>
        <taxon>Pucciniomycotina</taxon>
        <taxon>Microbotryomycetes</taxon>
        <taxon>Sporidiobolales</taxon>
        <taxon>Sporidiobolaceae</taxon>
        <taxon>Rhodotorula</taxon>
    </lineage>
</organism>
<dbReference type="InterPro" id="IPR029047">
    <property type="entry name" value="HSP70_peptide-bd_sf"/>
</dbReference>
<feature type="region of interest" description="Disordered" evidence="7">
    <location>
        <begin position="889"/>
        <end position="932"/>
    </location>
</feature>
<dbReference type="InterPro" id="IPR018181">
    <property type="entry name" value="Heat_shock_70_CS"/>
</dbReference>
<dbReference type="GO" id="GO:0140662">
    <property type="term" value="F:ATP-dependent protein folding chaperone"/>
    <property type="evidence" value="ECO:0007669"/>
    <property type="project" value="InterPro"/>
</dbReference>
<dbReference type="SUPFAM" id="SSF53067">
    <property type="entry name" value="Actin-like ATPase domain"/>
    <property type="match status" value="2"/>
</dbReference>
<proteinExistence type="predicted"/>
<dbReference type="PANTHER" id="PTHR45639:SF3">
    <property type="entry name" value="HYPOXIA UP-REGULATED PROTEIN 1"/>
    <property type="match status" value="1"/>
</dbReference>
<gene>
    <name evidence="9" type="primary">LHS1</name>
    <name evidence="9" type="ORF">C6P46_005297</name>
</gene>
<keyword evidence="4" id="KW-0256">Endoplasmic reticulum</keyword>
<feature type="signal peptide" evidence="8">
    <location>
        <begin position="1"/>
        <end position="36"/>
    </location>
</feature>
<dbReference type="GO" id="GO:0034663">
    <property type="term" value="C:endoplasmic reticulum chaperone complex"/>
    <property type="evidence" value="ECO:0007669"/>
    <property type="project" value="TreeGrafter"/>
</dbReference>
<keyword evidence="3" id="KW-0547">Nucleotide-binding</keyword>
<dbReference type="GO" id="GO:0030968">
    <property type="term" value="P:endoplasmic reticulum unfolded protein response"/>
    <property type="evidence" value="ECO:0007669"/>
    <property type="project" value="TreeGrafter"/>
</dbReference>
<evidence type="ECO:0000256" key="3">
    <source>
        <dbReference type="ARBA" id="ARBA00022741"/>
    </source>
</evidence>
<evidence type="ECO:0000313" key="9">
    <source>
        <dbReference type="EMBL" id="KAG0659126.1"/>
    </source>
</evidence>
<feature type="chain" id="PRO_5040253959" evidence="8">
    <location>
        <begin position="37"/>
        <end position="932"/>
    </location>
</feature>
<dbReference type="PROSITE" id="PS01036">
    <property type="entry name" value="HSP70_3"/>
    <property type="match status" value="1"/>
</dbReference>
<protein>
    <submittedName>
        <fullName evidence="9">Lumenal Hsp70 protein</fullName>
    </submittedName>
</protein>
<dbReference type="EMBL" id="PUHQ01000057">
    <property type="protein sequence ID" value="KAG0659126.1"/>
    <property type="molecule type" value="Genomic_DNA"/>
</dbReference>
<dbReference type="Pfam" id="PF00012">
    <property type="entry name" value="HSP70"/>
    <property type="match status" value="1"/>
</dbReference>
<dbReference type="SUPFAM" id="SSF100934">
    <property type="entry name" value="Heat shock protein 70kD (HSP70), C-terminal subdomain"/>
    <property type="match status" value="1"/>
</dbReference>
<evidence type="ECO:0000256" key="6">
    <source>
        <dbReference type="ARBA" id="ARBA00023186"/>
    </source>
</evidence>
<feature type="compositionally biased region" description="Basic and acidic residues" evidence="7">
    <location>
        <begin position="916"/>
        <end position="932"/>
    </location>
</feature>
<reference evidence="9 10" key="1">
    <citation type="submission" date="2020-11" db="EMBL/GenBank/DDBJ databases">
        <title>Kefir isolates.</title>
        <authorList>
            <person name="Marcisauskas S."/>
            <person name="Kim Y."/>
            <person name="Blasche S."/>
        </authorList>
    </citation>
    <scope>NUCLEOTIDE SEQUENCE [LARGE SCALE GENOMIC DNA]</scope>
    <source>
        <strain evidence="9 10">KR</strain>
    </source>
</reference>
<dbReference type="Gene3D" id="3.30.30.30">
    <property type="match status" value="1"/>
</dbReference>
<name>A0A9P6VY26_RHOMI</name>
<dbReference type="CDD" id="cd10230">
    <property type="entry name" value="ASKHA_NBD_HSP70_HYOU1"/>
    <property type="match status" value="1"/>
</dbReference>
<evidence type="ECO:0000256" key="2">
    <source>
        <dbReference type="ARBA" id="ARBA00022729"/>
    </source>
</evidence>
<comment type="caution">
    <text evidence="9">The sequence shown here is derived from an EMBL/GenBank/DDBJ whole genome shotgun (WGS) entry which is preliminary data.</text>
</comment>
<dbReference type="InterPro" id="IPR029048">
    <property type="entry name" value="HSP70_C_sf"/>
</dbReference>
<dbReference type="Gene3D" id="2.60.34.10">
    <property type="entry name" value="Substrate Binding Domain Of DNAk, Chain A, domain 1"/>
    <property type="match status" value="1"/>
</dbReference>
<dbReference type="InterPro" id="IPR043129">
    <property type="entry name" value="ATPase_NBD"/>
</dbReference>
<dbReference type="Gene3D" id="3.30.420.40">
    <property type="match status" value="2"/>
</dbReference>
<dbReference type="Gene3D" id="3.90.640.10">
    <property type="entry name" value="Actin, Chain A, domain 4"/>
    <property type="match status" value="1"/>
</dbReference>
<comment type="subcellular location">
    <subcellularLocation>
        <location evidence="1">Endoplasmic reticulum lumen</location>
    </subcellularLocation>
</comment>
<feature type="region of interest" description="Disordered" evidence="7">
    <location>
        <begin position="619"/>
        <end position="652"/>
    </location>
</feature>
<feature type="compositionally biased region" description="Basic residues" evidence="7">
    <location>
        <begin position="895"/>
        <end position="906"/>
    </location>
</feature>
<keyword evidence="2 8" id="KW-0732">Signal</keyword>
<dbReference type="GO" id="GO:0005524">
    <property type="term" value="F:ATP binding"/>
    <property type="evidence" value="ECO:0007669"/>
    <property type="project" value="UniProtKB-KW"/>
</dbReference>
<keyword evidence="10" id="KW-1185">Reference proteome</keyword>
<dbReference type="PANTHER" id="PTHR45639">
    <property type="entry name" value="HSC70CB, ISOFORM G-RELATED"/>
    <property type="match status" value="1"/>
</dbReference>
<dbReference type="OrthoDB" id="10262720at2759"/>
<dbReference type="InterPro" id="IPR013126">
    <property type="entry name" value="Hsp_70_fam"/>
</dbReference>
<evidence type="ECO:0000256" key="5">
    <source>
        <dbReference type="ARBA" id="ARBA00022840"/>
    </source>
</evidence>